<organism evidence="3 4">
    <name type="scientific">Parvularcula mediterranea</name>
    <dbReference type="NCBI Taxonomy" id="2732508"/>
    <lineage>
        <taxon>Bacteria</taxon>
        <taxon>Pseudomonadati</taxon>
        <taxon>Pseudomonadota</taxon>
        <taxon>Alphaproteobacteria</taxon>
        <taxon>Parvularculales</taxon>
        <taxon>Parvularculaceae</taxon>
        <taxon>Parvularcula</taxon>
    </lineage>
</organism>
<evidence type="ECO:0000313" key="3">
    <source>
        <dbReference type="EMBL" id="NNU15524.1"/>
    </source>
</evidence>
<dbReference type="GO" id="GO:0005886">
    <property type="term" value="C:plasma membrane"/>
    <property type="evidence" value="ECO:0007669"/>
    <property type="project" value="TreeGrafter"/>
</dbReference>
<dbReference type="Proteomes" id="UP000536835">
    <property type="component" value="Unassembled WGS sequence"/>
</dbReference>
<accession>A0A7Y3RK26</accession>
<name>A0A7Y3RK26_9PROT</name>
<evidence type="ECO:0000259" key="2">
    <source>
        <dbReference type="PROSITE" id="PS51704"/>
    </source>
</evidence>
<feature type="domain" description="GP-PDE" evidence="2">
    <location>
        <begin position="49"/>
        <end position="291"/>
    </location>
</feature>
<gene>
    <name evidence="3" type="ORF">HK107_04225</name>
</gene>
<keyword evidence="4" id="KW-1185">Reference proteome</keyword>
<dbReference type="PROSITE" id="PS51704">
    <property type="entry name" value="GP_PDE"/>
    <property type="match status" value="1"/>
</dbReference>
<dbReference type="GO" id="GO:0006580">
    <property type="term" value="P:ethanolamine metabolic process"/>
    <property type="evidence" value="ECO:0007669"/>
    <property type="project" value="TreeGrafter"/>
</dbReference>
<dbReference type="PANTHER" id="PTHR46320:SF1">
    <property type="entry name" value="GLYCEROPHOSPHODIESTER PHOSPHODIESTERASE 1"/>
    <property type="match status" value="1"/>
</dbReference>
<dbReference type="GO" id="GO:0008889">
    <property type="term" value="F:glycerophosphodiester phosphodiesterase activity"/>
    <property type="evidence" value="ECO:0007669"/>
    <property type="project" value="TreeGrafter"/>
</dbReference>
<feature type="chain" id="PRO_5031158127" evidence="1">
    <location>
        <begin position="20"/>
        <end position="306"/>
    </location>
</feature>
<proteinExistence type="predicted"/>
<sequence length="306" mass="31770">MTLKSLAGAAAALSLIGCAEDAGNGEPTAPITTDVTAAAFLSCLEGKEAIVSAHRGGPAPGFPENAIETFERTLSRVPALIETDVRETSDGVLVLLHDETVDRTSDGSGDISDLTLEEVKALRLKDKDGRLTEFRIPTLDEALDAMRGKTILQLDVKRGVSLRKVARAVVAKGAEGHAAIITYSDNGAIIAAQASPLLSVIASVDNSAHLADLERRGLPKGRLVAWTGLIENPNAALYRVLGEKDVSTSGGAIGRLDRRAAAGERGLYAGLEDAGLDVIATDRPVEAAREIGASQTAAAIRSCASS</sequence>
<dbReference type="Pfam" id="PF03009">
    <property type="entry name" value="GDPD"/>
    <property type="match status" value="1"/>
</dbReference>
<dbReference type="AlphaFoldDB" id="A0A7Y3RK26"/>
<dbReference type="InterPro" id="IPR017946">
    <property type="entry name" value="PLC-like_Pdiesterase_TIM-brl"/>
</dbReference>
<keyword evidence="1" id="KW-0732">Signal</keyword>
<dbReference type="SUPFAM" id="SSF51695">
    <property type="entry name" value="PLC-like phosphodiesterases"/>
    <property type="match status" value="1"/>
</dbReference>
<evidence type="ECO:0000256" key="1">
    <source>
        <dbReference type="SAM" id="SignalP"/>
    </source>
</evidence>
<dbReference type="Gene3D" id="3.20.20.190">
    <property type="entry name" value="Phosphatidylinositol (PI) phosphodiesterase"/>
    <property type="match status" value="1"/>
</dbReference>
<dbReference type="GO" id="GO:0070291">
    <property type="term" value="P:N-acylethanolamine metabolic process"/>
    <property type="evidence" value="ECO:0007669"/>
    <property type="project" value="TreeGrafter"/>
</dbReference>
<dbReference type="CDD" id="cd08566">
    <property type="entry name" value="GDPD_AtGDE_like"/>
    <property type="match status" value="1"/>
</dbReference>
<dbReference type="PROSITE" id="PS51257">
    <property type="entry name" value="PROKAR_LIPOPROTEIN"/>
    <property type="match status" value="1"/>
</dbReference>
<dbReference type="RefSeq" id="WP_173197050.1">
    <property type="nucleotide sequence ID" value="NZ_JABFCX010000002.1"/>
</dbReference>
<comment type="caution">
    <text evidence="3">The sequence shown here is derived from an EMBL/GenBank/DDBJ whole genome shotgun (WGS) entry which is preliminary data.</text>
</comment>
<feature type="signal peptide" evidence="1">
    <location>
        <begin position="1"/>
        <end position="19"/>
    </location>
</feature>
<dbReference type="GO" id="GO:0006644">
    <property type="term" value="P:phospholipid metabolic process"/>
    <property type="evidence" value="ECO:0007669"/>
    <property type="project" value="TreeGrafter"/>
</dbReference>
<reference evidence="3 4" key="1">
    <citation type="submission" date="2020-05" db="EMBL/GenBank/DDBJ databases">
        <title>Parvularcula mediterraneae sp. nov., isolated from polypropylene straw from shallow seawater of the seashore of Laganas in Zakynthos island, Greece.</title>
        <authorList>
            <person name="Szabo I."/>
            <person name="Al-Omari J."/>
            <person name="Rado J."/>
            <person name="Szerdahelyi G.S."/>
        </authorList>
    </citation>
    <scope>NUCLEOTIDE SEQUENCE [LARGE SCALE GENOMIC DNA]</scope>
    <source>
        <strain evidence="3 4">ZS-1/3</strain>
    </source>
</reference>
<dbReference type="PANTHER" id="PTHR46320">
    <property type="entry name" value="GLYCEROPHOSPHODIESTER PHOSPHODIESTERASE 1"/>
    <property type="match status" value="1"/>
</dbReference>
<dbReference type="EMBL" id="JABFCX010000002">
    <property type="protein sequence ID" value="NNU15524.1"/>
    <property type="molecule type" value="Genomic_DNA"/>
</dbReference>
<protein>
    <submittedName>
        <fullName evidence="3">Glycerophosphodiester phosphodiesterase family protein</fullName>
    </submittedName>
</protein>
<evidence type="ECO:0000313" key="4">
    <source>
        <dbReference type="Proteomes" id="UP000536835"/>
    </source>
</evidence>
<dbReference type="InterPro" id="IPR030395">
    <property type="entry name" value="GP_PDE_dom"/>
</dbReference>